<dbReference type="GO" id="GO:0051537">
    <property type="term" value="F:2 iron, 2 sulfur cluster binding"/>
    <property type="evidence" value="ECO:0007669"/>
    <property type="project" value="UniProtKB-KW"/>
</dbReference>
<evidence type="ECO:0000256" key="7">
    <source>
        <dbReference type="ARBA" id="ARBA00023014"/>
    </source>
</evidence>
<keyword evidence="3" id="KW-0479">Metal-binding</keyword>
<protein>
    <submittedName>
        <fullName evidence="10">Phenylpropionate dioxygenase-like ring-hydroxylating dioxygenase large terminal subunit</fullName>
    </submittedName>
</protein>
<dbReference type="SUPFAM" id="SSF55961">
    <property type="entry name" value="Bet v1-like"/>
    <property type="match status" value="1"/>
</dbReference>
<evidence type="ECO:0000256" key="2">
    <source>
        <dbReference type="ARBA" id="ARBA00022714"/>
    </source>
</evidence>
<dbReference type="SUPFAM" id="SSF50022">
    <property type="entry name" value="ISP domain"/>
    <property type="match status" value="1"/>
</dbReference>
<dbReference type="PANTHER" id="PTHR43756">
    <property type="entry name" value="CHOLINE MONOOXYGENASE, CHLOROPLASTIC"/>
    <property type="match status" value="1"/>
</dbReference>
<dbReference type="GO" id="GO:0004497">
    <property type="term" value="F:monooxygenase activity"/>
    <property type="evidence" value="ECO:0007669"/>
    <property type="project" value="UniProtKB-ARBA"/>
</dbReference>
<dbReference type="InterPro" id="IPR001663">
    <property type="entry name" value="Rng_hydr_dOase-A"/>
</dbReference>
<dbReference type="InterPro" id="IPR017941">
    <property type="entry name" value="Rieske_2Fe-2S"/>
</dbReference>
<keyword evidence="5" id="KW-0560">Oxidoreductase</keyword>
<keyword evidence="4 10" id="KW-0223">Dioxygenase</keyword>
<dbReference type="PROSITE" id="PS51296">
    <property type="entry name" value="RIESKE"/>
    <property type="match status" value="1"/>
</dbReference>
<keyword evidence="8" id="KW-0520">NAD</keyword>
<evidence type="ECO:0000313" key="10">
    <source>
        <dbReference type="EMBL" id="RZT84259.1"/>
    </source>
</evidence>
<dbReference type="CDD" id="cd08879">
    <property type="entry name" value="RHO_alpha_C_AntDO-like"/>
    <property type="match status" value="1"/>
</dbReference>
<comment type="similarity">
    <text evidence="1">Belongs to the bacterial ring-hydroxylating dioxygenase alpha subunit family.</text>
</comment>
<keyword evidence="2" id="KW-0001">2Fe-2S</keyword>
<dbReference type="Gene3D" id="3.90.380.10">
    <property type="entry name" value="Naphthalene 1,2-dioxygenase Alpha Subunit, Chain A, domain 1"/>
    <property type="match status" value="1"/>
</dbReference>
<dbReference type="EMBL" id="SHKL01000001">
    <property type="protein sequence ID" value="RZT84259.1"/>
    <property type="molecule type" value="Genomic_DNA"/>
</dbReference>
<evidence type="ECO:0000256" key="1">
    <source>
        <dbReference type="ARBA" id="ARBA00008751"/>
    </source>
</evidence>
<dbReference type="InterPro" id="IPR036922">
    <property type="entry name" value="Rieske_2Fe-2S_sf"/>
</dbReference>
<keyword evidence="7" id="KW-0411">Iron-sulfur</keyword>
<evidence type="ECO:0000313" key="11">
    <source>
        <dbReference type="Proteomes" id="UP000291591"/>
    </source>
</evidence>
<dbReference type="AlphaFoldDB" id="A0A4Q7UW18"/>
<feature type="domain" description="Rieske" evidence="9">
    <location>
        <begin position="42"/>
        <end position="151"/>
    </location>
</feature>
<dbReference type="Proteomes" id="UP000291591">
    <property type="component" value="Unassembled WGS sequence"/>
</dbReference>
<reference evidence="10 11" key="1">
    <citation type="submission" date="2019-02" db="EMBL/GenBank/DDBJ databases">
        <title>Sequencing the genomes of 1000 actinobacteria strains.</title>
        <authorList>
            <person name="Klenk H.-P."/>
        </authorList>
    </citation>
    <scope>NUCLEOTIDE SEQUENCE [LARGE SCALE GENOMIC DNA]</scope>
    <source>
        <strain evidence="10 11">DSM 45779</strain>
    </source>
</reference>
<evidence type="ECO:0000256" key="3">
    <source>
        <dbReference type="ARBA" id="ARBA00022723"/>
    </source>
</evidence>
<gene>
    <name evidence="10" type="ORF">EV383_1097</name>
</gene>
<proteinExistence type="inferred from homology"/>
<dbReference type="GO" id="GO:0016705">
    <property type="term" value="F:oxidoreductase activity, acting on paired donors, with incorporation or reduction of molecular oxygen"/>
    <property type="evidence" value="ECO:0007669"/>
    <property type="project" value="UniProtKB-ARBA"/>
</dbReference>
<dbReference type="Pfam" id="PF00355">
    <property type="entry name" value="Rieske"/>
    <property type="match status" value="1"/>
</dbReference>
<dbReference type="RefSeq" id="WP_130288886.1">
    <property type="nucleotide sequence ID" value="NZ_SHKL01000001.1"/>
</dbReference>
<dbReference type="OrthoDB" id="5243643at2"/>
<dbReference type="Gene3D" id="2.102.10.10">
    <property type="entry name" value="Rieske [2Fe-2S] iron-sulphur domain"/>
    <property type="match status" value="1"/>
</dbReference>
<accession>A0A4Q7UW18</accession>
<dbReference type="InterPro" id="IPR015881">
    <property type="entry name" value="ARHD_Rieske_2Fe_2S"/>
</dbReference>
<dbReference type="PANTHER" id="PTHR43756:SF1">
    <property type="entry name" value="3-PHENYLPROPIONATE_CINNAMIC ACID DIOXYGENASE SUBUNIT ALPHA"/>
    <property type="match status" value="1"/>
</dbReference>
<comment type="caution">
    <text evidence="10">The sequence shown here is derived from an EMBL/GenBank/DDBJ whole genome shotgun (WGS) entry which is preliminary data.</text>
</comment>
<evidence type="ECO:0000256" key="6">
    <source>
        <dbReference type="ARBA" id="ARBA00023004"/>
    </source>
</evidence>
<organism evidence="10 11">
    <name type="scientific">Pseudonocardia sediminis</name>
    <dbReference type="NCBI Taxonomy" id="1397368"/>
    <lineage>
        <taxon>Bacteria</taxon>
        <taxon>Bacillati</taxon>
        <taxon>Actinomycetota</taxon>
        <taxon>Actinomycetes</taxon>
        <taxon>Pseudonocardiales</taxon>
        <taxon>Pseudonocardiaceae</taxon>
        <taxon>Pseudonocardia</taxon>
    </lineage>
</organism>
<evidence type="ECO:0000259" key="9">
    <source>
        <dbReference type="PROSITE" id="PS51296"/>
    </source>
</evidence>
<name>A0A4Q7UW18_PSEST</name>
<dbReference type="PROSITE" id="PS00570">
    <property type="entry name" value="RING_HYDROXYL_ALPHA"/>
    <property type="match status" value="1"/>
</dbReference>
<dbReference type="Pfam" id="PF00848">
    <property type="entry name" value="Ring_hydroxyl_A"/>
    <property type="match status" value="1"/>
</dbReference>
<dbReference type="GO" id="GO:0005506">
    <property type="term" value="F:iron ion binding"/>
    <property type="evidence" value="ECO:0007669"/>
    <property type="project" value="InterPro"/>
</dbReference>
<dbReference type="InterPro" id="IPR015879">
    <property type="entry name" value="Ring_hydroxy_dOase_asu_C_dom"/>
</dbReference>
<dbReference type="PRINTS" id="PR00090">
    <property type="entry name" value="RNGDIOXGNASE"/>
</dbReference>
<evidence type="ECO:0000256" key="8">
    <source>
        <dbReference type="ARBA" id="ARBA00023027"/>
    </source>
</evidence>
<keyword evidence="6" id="KW-0408">Iron</keyword>
<evidence type="ECO:0000256" key="4">
    <source>
        <dbReference type="ARBA" id="ARBA00022964"/>
    </source>
</evidence>
<evidence type="ECO:0000256" key="5">
    <source>
        <dbReference type="ARBA" id="ARBA00023002"/>
    </source>
</evidence>
<keyword evidence="11" id="KW-1185">Reference proteome</keyword>
<sequence>MTTTIAERYDALIEPERVHGSLYTSPEIFADELEQIWYRTWVYVGHVSEIAQPNDYVRKTIGPQDVVMTRGADGEVHLLLNRCAHRGNLVCEADAGNSSSFRCPYHGWTYRNTGDLVGYPFPQGYGGRGKLDELGLGRVPRVAVYQGFVFGSFAPDGPSLAEHLGEAAGELDRLVRLSPQGEVEITAGFLKHRARANWKLLAENETDGYHPQFVHQSIFSVAESGIGALYGEKSTAVTRDLGGGHSENDLRPEFRRLAAPMGWFGTTEKKVPHYVAAMRERHGDAAEEILVEGAPHVMIFPNLFIAEIQLFTIQPLAADLTVQHVTAIGLKGAPEMNTRMLQQSIGSVGPAGLLLADDTEMYERNQAGVAELRPEWLDIRRGVGRESVDERGLTIGGATDETAMRGFWRHYKRLMTTDRVAAGTAAGTPR</sequence>
<dbReference type="GO" id="GO:0051213">
    <property type="term" value="F:dioxygenase activity"/>
    <property type="evidence" value="ECO:0007669"/>
    <property type="project" value="UniProtKB-KW"/>
</dbReference>